<dbReference type="AlphaFoldDB" id="A0A1J8QXB1"/>
<organism evidence="1 2">
    <name type="scientific">Rhizopogon vesiculosus</name>
    <dbReference type="NCBI Taxonomy" id="180088"/>
    <lineage>
        <taxon>Eukaryota</taxon>
        <taxon>Fungi</taxon>
        <taxon>Dikarya</taxon>
        <taxon>Basidiomycota</taxon>
        <taxon>Agaricomycotina</taxon>
        <taxon>Agaricomycetes</taxon>
        <taxon>Agaricomycetidae</taxon>
        <taxon>Boletales</taxon>
        <taxon>Suillineae</taxon>
        <taxon>Rhizopogonaceae</taxon>
        <taxon>Rhizopogon</taxon>
    </lineage>
</organism>
<evidence type="ECO:0000313" key="1">
    <source>
        <dbReference type="EMBL" id="OJA16284.1"/>
    </source>
</evidence>
<protein>
    <submittedName>
        <fullName evidence="1">Uncharacterized protein</fullName>
    </submittedName>
</protein>
<sequence>MTCTKAVPNVISVWGLASSQFMLLEERSLIISAVILLLGRSMIPRDEVTVIRCAMTVV</sequence>
<dbReference type="EMBL" id="LVVM01002675">
    <property type="protein sequence ID" value="OJA16284.1"/>
    <property type="molecule type" value="Genomic_DNA"/>
</dbReference>
<proteinExistence type="predicted"/>
<dbReference type="Proteomes" id="UP000183567">
    <property type="component" value="Unassembled WGS sequence"/>
</dbReference>
<comment type="caution">
    <text evidence="1">The sequence shown here is derived from an EMBL/GenBank/DDBJ whole genome shotgun (WGS) entry which is preliminary data.</text>
</comment>
<accession>A0A1J8QXB1</accession>
<keyword evidence="2" id="KW-1185">Reference proteome</keyword>
<reference evidence="1 2" key="1">
    <citation type="submission" date="2016-03" db="EMBL/GenBank/DDBJ databases">
        <title>Comparative genomics of the ectomycorrhizal sister species Rhizopogon vinicolor and Rhizopogon vesiculosus (Basidiomycota: Boletales) reveals a divergence of the mating type B locus.</title>
        <authorList>
            <person name="Mujic A.B."/>
            <person name="Kuo A."/>
            <person name="Tritt A."/>
            <person name="Lipzen A."/>
            <person name="Chen C."/>
            <person name="Johnson J."/>
            <person name="Sharma A."/>
            <person name="Barry K."/>
            <person name="Grigoriev I.V."/>
            <person name="Spatafora J.W."/>
        </authorList>
    </citation>
    <scope>NUCLEOTIDE SEQUENCE [LARGE SCALE GENOMIC DNA]</scope>
    <source>
        <strain evidence="1 2">AM-OR11-056</strain>
    </source>
</reference>
<name>A0A1J8QXB1_9AGAM</name>
<gene>
    <name evidence="1" type="ORF">AZE42_13937</name>
</gene>
<evidence type="ECO:0000313" key="2">
    <source>
        <dbReference type="Proteomes" id="UP000183567"/>
    </source>
</evidence>